<name>A0A2P5CZK5_TREOI</name>
<dbReference type="SUPFAM" id="SSF81383">
    <property type="entry name" value="F-box domain"/>
    <property type="match status" value="1"/>
</dbReference>
<dbReference type="Pfam" id="PF03478">
    <property type="entry name" value="Beta-prop_KIB1-4"/>
    <property type="match status" value="1"/>
</dbReference>
<dbReference type="InterPro" id="IPR050942">
    <property type="entry name" value="F-box_BR-signaling"/>
</dbReference>
<reference evidence="3" key="1">
    <citation type="submission" date="2016-06" db="EMBL/GenBank/DDBJ databases">
        <title>Parallel loss of symbiosis genes in relatives of nitrogen-fixing non-legume Parasponia.</title>
        <authorList>
            <person name="Van Velzen R."/>
            <person name="Holmer R."/>
            <person name="Bu F."/>
            <person name="Rutten L."/>
            <person name="Van Zeijl A."/>
            <person name="Liu W."/>
            <person name="Santuari L."/>
            <person name="Cao Q."/>
            <person name="Sharma T."/>
            <person name="Shen D."/>
            <person name="Roswanjaya Y."/>
            <person name="Wardhani T."/>
            <person name="Kalhor M.S."/>
            <person name="Jansen J."/>
            <person name="Van den Hoogen J."/>
            <person name="Gungor B."/>
            <person name="Hartog M."/>
            <person name="Hontelez J."/>
            <person name="Verver J."/>
            <person name="Yang W.-C."/>
            <person name="Schijlen E."/>
            <person name="Repin R."/>
            <person name="Schilthuizen M."/>
            <person name="Schranz E."/>
            <person name="Heidstra R."/>
            <person name="Miyata K."/>
            <person name="Fedorova E."/>
            <person name="Kohlen W."/>
            <person name="Bisseling T."/>
            <person name="Smit S."/>
            <person name="Geurts R."/>
        </authorList>
    </citation>
    <scope>NUCLEOTIDE SEQUENCE [LARGE SCALE GENOMIC DNA]</scope>
    <source>
        <strain evidence="3">cv. RG33-2</strain>
    </source>
</reference>
<gene>
    <name evidence="2" type="ORF">TorRG33x02_267950</name>
</gene>
<comment type="caution">
    <text evidence="2">The sequence shown here is derived from an EMBL/GenBank/DDBJ whole genome shotgun (WGS) entry which is preliminary data.</text>
</comment>
<accession>A0A2P5CZK5</accession>
<evidence type="ECO:0000259" key="1">
    <source>
        <dbReference type="Pfam" id="PF03478"/>
    </source>
</evidence>
<dbReference type="STRING" id="63057.A0A2P5CZK5"/>
<dbReference type="InterPro" id="IPR005174">
    <property type="entry name" value="KIB1-4_b-propeller"/>
</dbReference>
<dbReference type="OrthoDB" id="1137549at2759"/>
<feature type="domain" description="KIB1-4 beta-propeller" evidence="1">
    <location>
        <begin position="78"/>
        <end position="376"/>
    </location>
</feature>
<dbReference type="InterPro" id="IPR036047">
    <property type="entry name" value="F-box-like_dom_sf"/>
</dbReference>
<proteinExistence type="predicted"/>
<dbReference type="PANTHER" id="PTHR44259">
    <property type="entry name" value="OS07G0183000 PROTEIN-RELATED"/>
    <property type="match status" value="1"/>
</dbReference>
<keyword evidence="3" id="KW-1185">Reference proteome</keyword>
<dbReference type="Proteomes" id="UP000237000">
    <property type="component" value="Unassembled WGS sequence"/>
</dbReference>
<dbReference type="Gene3D" id="1.20.1280.50">
    <property type="match status" value="1"/>
</dbReference>
<dbReference type="AlphaFoldDB" id="A0A2P5CZK5"/>
<protein>
    <submittedName>
        <fullName evidence="2">F-box domain containing protein</fullName>
    </submittedName>
</protein>
<dbReference type="EMBL" id="JXTC01000312">
    <property type="protein sequence ID" value="PON66447.1"/>
    <property type="molecule type" value="Genomic_DNA"/>
</dbReference>
<organism evidence="2 3">
    <name type="scientific">Trema orientale</name>
    <name type="common">Charcoal tree</name>
    <name type="synonym">Celtis orientalis</name>
    <dbReference type="NCBI Taxonomy" id="63057"/>
    <lineage>
        <taxon>Eukaryota</taxon>
        <taxon>Viridiplantae</taxon>
        <taxon>Streptophyta</taxon>
        <taxon>Embryophyta</taxon>
        <taxon>Tracheophyta</taxon>
        <taxon>Spermatophyta</taxon>
        <taxon>Magnoliopsida</taxon>
        <taxon>eudicotyledons</taxon>
        <taxon>Gunneridae</taxon>
        <taxon>Pentapetalae</taxon>
        <taxon>rosids</taxon>
        <taxon>fabids</taxon>
        <taxon>Rosales</taxon>
        <taxon>Cannabaceae</taxon>
        <taxon>Trema</taxon>
    </lineage>
</organism>
<evidence type="ECO:0000313" key="3">
    <source>
        <dbReference type="Proteomes" id="UP000237000"/>
    </source>
</evidence>
<evidence type="ECO:0000313" key="2">
    <source>
        <dbReference type="EMBL" id="PON66447.1"/>
    </source>
</evidence>
<dbReference type="InParanoid" id="A0A2P5CZK5"/>
<dbReference type="PANTHER" id="PTHR44259:SF107">
    <property type="entry name" value="F-BOX PROTEIN SKIP23-LIKE"/>
    <property type="match status" value="1"/>
</dbReference>
<sequence>MDFSDWTNLPKHLLDLVLKNLELLKDCLQFSSVCGSWYFAANDNKAKLVKLSYHHVPILLVPNESKNNDEWSMYNVLDNKFVSSKLILPPYDRPFCGSSEGWLLTVDENFILTLYKPFKARDEKTIIHLPPLFEEEYAKVYADVRQYHVVKMTTFTPDPVTNPNDLILVVICGECSCVAYIRPAKDSKWTHVRDITFDDVVFYKDQVYAITPQWSNKLVSFDITDSSKLNIIYAEDIIIYNNEEDDDDDDVEVEEVEVEVDDDDDEYDDDDERGFLLRVYLVESIGGDLLKVQRFLQYNDNKLIKSFKVFKLSLDVSRWVEIKSLGDEALFVGDSTSVSVLASNFLGCQENCIYFTNDKDSSGFGEHGPWDLGMYNLETGVCIRGFTIVGASISKMIGHLVRSPIWILPTFYT</sequence>